<keyword evidence="4" id="KW-0808">Transferase</keyword>
<evidence type="ECO:0000313" key="11">
    <source>
        <dbReference type="EMBL" id="SIT96655.1"/>
    </source>
</evidence>
<dbReference type="GO" id="GO:0016301">
    <property type="term" value="F:kinase activity"/>
    <property type="evidence" value="ECO:0007669"/>
    <property type="project" value="UniProtKB-KW"/>
</dbReference>
<accession>A0A1U7PSW3</accession>
<dbReference type="InterPro" id="IPR044946">
    <property type="entry name" value="Restrct_endonuc_typeI_TRD_sf"/>
</dbReference>
<dbReference type="GO" id="GO:0009007">
    <property type="term" value="F:site-specific DNA-methyltransferase (adenine-specific) activity"/>
    <property type="evidence" value="ECO:0007669"/>
    <property type="project" value="UniProtKB-EC"/>
</dbReference>
<evidence type="ECO:0000256" key="2">
    <source>
        <dbReference type="ARBA" id="ARBA00011900"/>
    </source>
</evidence>
<dbReference type="InterPro" id="IPR003356">
    <property type="entry name" value="DNA_methylase_A-5"/>
</dbReference>
<dbReference type="InterPro" id="IPR036890">
    <property type="entry name" value="HATPase_C_sf"/>
</dbReference>
<evidence type="ECO:0000256" key="4">
    <source>
        <dbReference type="ARBA" id="ARBA00022679"/>
    </source>
</evidence>
<dbReference type="SMART" id="SM00387">
    <property type="entry name" value="HATPase_c"/>
    <property type="match status" value="1"/>
</dbReference>
<dbReference type="EC" id="2.1.1.72" evidence="2"/>
<evidence type="ECO:0000256" key="6">
    <source>
        <dbReference type="ARBA" id="ARBA00022747"/>
    </source>
</evidence>
<comment type="similarity">
    <text evidence="1">Belongs to the N(4)/N(6)-methyltransferase family.</text>
</comment>
<organism evidence="11 12">
    <name type="scientific">Epilithonimonas bovis DSM 19482</name>
    <dbReference type="NCBI Taxonomy" id="1121284"/>
    <lineage>
        <taxon>Bacteria</taxon>
        <taxon>Pseudomonadati</taxon>
        <taxon>Bacteroidota</taxon>
        <taxon>Flavobacteriia</taxon>
        <taxon>Flavobacteriales</taxon>
        <taxon>Weeksellaceae</taxon>
        <taxon>Chryseobacterium group</taxon>
        <taxon>Epilithonimonas</taxon>
    </lineage>
</organism>
<keyword evidence="6" id="KW-0680">Restriction system</keyword>
<dbReference type="InterPro" id="IPR029063">
    <property type="entry name" value="SAM-dependent_MTases_sf"/>
</dbReference>
<sequence length="824" mass="95585">MDKKKIIEVNTIITSFYSRKGFITPNDYTLTLFLLCIYKDEVVDKNRSISELVYQLKQETEYNNPSELFRLLPHFRVLSFFSADDFAQIFSYFSLLEKSYFEDQFPALFDFVFKVITESLSFKNGAFIVHPKLMKLVLDVAHVENARHVYNPFASNVEIVSELSGETEYFGQEYNPEIWRVGKLRLWAHQKLNFDYVLESSIENWPSEEKFDLIFSRLPILNRIDVKNSFGDKVDLEHFVIEESLSSLKIGGKIILFVRPAFLSSGRKTEKELFKKLVDENLVEKVLIFPTGVFRHTNIAINVLVLNTEKPSTKIEFIDFDDYLSKSKTRKSYIDWDNFETNNFLFQPWESVLVDAEEIRNRDYNLQGKVYFLEELEGTPLYELVEVAKRQKPENFTDISKILNVRDLGHDPNILPSINYDLLEPISTLENLMYYTVLDEEGVLVSLIGGNLNATYFSGKQAVLCHQRIALLKIIDEDVISYKYLINELNKDYVQKQIEAQVFGSTVRDIRVNDLMNVKINLVSSDLQKEEIEEQLSSAIKELQDEIQKVDEDFQSMEAEKNAILRHKIAGSVSNLEFFASNIKQILERKVLPKFPQLFSLKLNDNQLLNLGELIDNLIKDSKRITEEVRSQTEDFIPSEYPVSPIEIVPFLENYFKNVSEKNPNILFDINLNDIKSDDFKIFTFANEDLLCFLLDNLISNIKKHGFNWNKEEVRRIEISTSILEEFETFTIFISNTGNPMPENFTFDDFRSKGIKKGKNGGSGMGGYIVDQIIKYFGGDWYIVDETGPEGIGETDLATTFEVSLHYQQEFVNLDDLQIDNEEI</sequence>
<evidence type="ECO:0000256" key="1">
    <source>
        <dbReference type="ARBA" id="ARBA00006594"/>
    </source>
</evidence>
<evidence type="ECO:0000256" key="7">
    <source>
        <dbReference type="ARBA" id="ARBA00023125"/>
    </source>
</evidence>
<dbReference type="Gene3D" id="3.90.220.20">
    <property type="entry name" value="DNA methylase specificity domains"/>
    <property type="match status" value="1"/>
</dbReference>
<keyword evidence="12" id="KW-1185">Reference proteome</keyword>
<dbReference type="Pfam" id="PF02384">
    <property type="entry name" value="N6_Mtase"/>
    <property type="match status" value="1"/>
</dbReference>
<evidence type="ECO:0000313" key="12">
    <source>
        <dbReference type="Proteomes" id="UP000187261"/>
    </source>
</evidence>
<keyword evidence="7" id="KW-0238">DNA-binding</keyword>
<name>A0A1U7PSW3_9FLAO</name>
<evidence type="ECO:0000256" key="3">
    <source>
        <dbReference type="ARBA" id="ARBA00022603"/>
    </source>
</evidence>
<dbReference type="AlphaFoldDB" id="A0A1U7PSW3"/>
<dbReference type="GO" id="GO:0009307">
    <property type="term" value="P:DNA restriction-modification system"/>
    <property type="evidence" value="ECO:0007669"/>
    <property type="project" value="UniProtKB-KW"/>
</dbReference>
<dbReference type="Gene3D" id="3.40.50.150">
    <property type="entry name" value="Vaccinia Virus protein VP39"/>
    <property type="match status" value="1"/>
</dbReference>
<dbReference type="EMBL" id="FTPU01000011">
    <property type="protein sequence ID" value="SIT96655.1"/>
    <property type="molecule type" value="Genomic_DNA"/>
</dbReference>
<dbReference type="SUPFAM" id="SSF53335">
    <property type="entry name" value="S-adenosyl-L-methionine-dependent methyltransferases"/>
    <property type="match status" value="1"/>
</dbReference>
<dbReference type="PANTHER" id="PTHR42933:SF3">
    <property type="entry name" value="TYPE I RESTRICTION ENZYME MJAVIII METHYLASE SUBUNIT"/>
    <property type="match status" value="1"/>
</dbReference>
<dbReference type="SUPFAM" id="SSF55874">
    <property type="entry name" value="ATPase domain of HSP90 chaperone/DNA topoisomerase II/histidine kinase"/>
    <property type="match status" value="1"/>
</dbReference>
<dbReference type="OrthoDB" id="9814572at2"/>
<dbReference type="Gene3D" id="3.30.565.10">
    <property type="entry name" value="Histidine kinase-like ATPase, C-terminal domain"/>
    <property type="match status" value="1"/>
</dbReference>
<feature type="coiled-coil region" evidence="9">
    <location>
        <begin position="529"/>
        <end position="560"/>
    </location>
</feature>
<keyword evidence="3" id="KW-0489">Methyltransferase</keyword>
<comment type="catalytic activity">
    <reaction evidence="8">
        <text>a 2'-deoxyadenosine in DNA + S-adenosyl-L-methionine = an N(6)-methyl-2'-deoxyadenosine in DNA + S-adenosyl-L-homocysteine + H(+)</text>
        <dbReference type="Rhea" id="RHEA:15197"/>
        <dbReference type="Rhea" id="RHEA-COMP:12418"/>
        <dbReference type="Rhea" id="RHEA-COMP:12419"/>
        <dbReference type="ChEBI" id="CHEBI:15378"/>
        <dbReference type="ChEBI" id="CHEBI:57856"/>
        <dbReference type="ChEBI" id="CHEBI:59789"/>
        <dbReference type="ChEBI" id="CHEBI:90615"/>
        <dbReference type="ChEBI" id="CHEBI:90616"/>
        <dbReference type="EC" id="2.1.1.72"/>
    </reaction>
</comment>
<dbReference type="PANTHER" id="PTHR42933">
    <property type="entry name" value="SLR6095 PROTEIN"/>
    <property type="match status" value="1"/>
</dbReference>
<dbReference type="STRING" id="1121284.SAMN05660493_01346"/>
<evidence type="ECO:0000256" key="5">
    <source>
        <dbReference type="ARBA" id="ARBA00022691"/>
    </source>
</evidence>
<gene>
    <name evidence="11" type="ORF">SAMN05660493_01346</name>
</gene>
<evidence type="ECO:0000259" key="10">
    <source>
        <dbReference type="SMART" id="SM00387"/>
    </source>
</evidence>
<evidence type="ECO:0000256" key="9">
    <source>
        <dbReference type="SAM" id="Coils"/>
    </source>
</evidence>
<feature type="domain" description="Histidine kinase/HSP90-like ATPase" evidence="10">
    <location>
        <begin position="686"/>
        <end position="809"/>
    </location>
</feature>
<dbReference type="SUPFAM" id="SSF116734">
    <property type="entry name" value="DNA methylase specificity domain"/>
    <property type="match status" value="1"/>
</dbReference>
<keyword evidence="5" id="KW-0949">S-adenosyl-L-methionine</keyword>
<dbReference type="InterPro" id="IPR003594">
    <property type="entry name" value="HATPase_dom"/>
</dbReference>
<dbReference type="Proteomes" id="UP000187261">
    <property type="component" value="Unassembled WGS sequence"/>
</dbReference>
<reference evidence="12" key="1">
    <citation type="submission" date="2016-10" db="EMBL/GenBank/DDBJ databases">
        <authorList>
            <person name="Varghese N."/>
            <person name="Submissions S."/>
        </authorList>
    </citation>
    <scope>NUCLEOTIDE SEQUENCE [LARGE SCALE GENOMIC DNA]</scope>
    <source>
        <strain evidence="12">DSM 19482</strain>
    </source>
</reference>
<protein>
    <recommendedName>
        <fullName evidence="2">site-specific DNA-methyltransferase (adenine-specific)</fullName>
        <ecNumber evidence="2">2.1.1.72</ecNumber>
    </recommendedName>
</protein>
<dbReference type="GO" id="GO:0008170">
    <property type="term" value="F:N-methyltransferase activity"/>
    <property type="evidence" value="ECO:0007669"/>
    <property type="project" value="InterPro"/>
</dbReference>
<dbReference type="Pfam" id="PF02518">
    <property type="entry name" value="HATPase_c"/>
    <property type="match status" value="1"/>
</dbReference>
<keyword evidence="9" id="KW-0175">Coiled coil</keyword>
<proteinExistence type="inferred from homology"/>
<dbReference type="GO" id="GO:0003677">
    <property type="term" value="F:DNA binding"/>
    <property type="evidence" value="ECO:0007669"/>
    <property type="project" value="UniProtKB-KW"/>
</dbReference>
<dbReference type="RefSeq" id="WP_076782867.1">
    <property type="nucleotide sequence ID" value="NZ_FTPU01000011.1"/>
</dbReference>
<evidence type="ECO:0000256" key="8">
    <source>
        <dbReference type="ARBA" id="ARBA00047942"/>
    </source>
</evidence>
<dbReference type="GO" id="GO:0032259">
    <property type="term" value="P:methylation"/>
    <property type="evidence" value="ECO:0007669"/>
    <property type="project" value="UniProtKB-KW"/>
</dbReference>
<keyword evidence="11" id="KW-0418">Kinase</keyword>
<dbReference type="InterPro" id="IPR051537">
    <property type="entry name" value="DNA_Adenine_Mtase"/>
</dbReference>